<protein>
    <submittedName>
        <fullName evidence="2">Uncharacterized protein</fullName>
    </submittedName>
</protein>
<evidence type="ECO:0000313" key="2">
    <source>
        <dbReference type="EMBL" id="KKM00385.1"/>
    </source>
</evidence>
<reference evidence="2" key="1">
    <citation type="journal article" date="2015" name="Nature">
        <title>Complex archaea that bridge the gap between prokaryotes and eukaryotes.</title>
        <authorList>
            <person name="Spang A."/>
            <person name="Saw J.H."/>
            <person name="Jorgensen S.L."/>
            <person name="Zaremba-Niedzwiedzka K."/>
            <person name="Martijn J."/>
            <person name="Lind A.E."/>
            <person name="van Eijk R."/>
            <person name="Schleper C."/>
            <person name="Guy L."/>
            <person name="Ettema T.J."/>
        </authorList>
    </citation>
    <scope>NUCLEOTIDE SEQUENCE</scope>
</reference>
<evidence type="ECO:0000256" key="1">
    <source>
        <dbReference type="SAM" id="MobiDB-lite"/>
    </source>
</evidence>
<name>A0A0F9GNE7_9ZZZZ</name>
<organism evidence="2">
    <name type="scientific">marine sediment metagenome</name>
    <dbReference type="NCBI Taxonomy" id="412755"/>
    <lineage>
        <taxon>unclassified sequences</taxon>
        <taxon>metagenomes</taxon>
        <taxon>ecological metagenomes</taxon>
    </lineage>
</organism>
<dbReference type="EMBL" id="LAZR01017448">
    <property type="protein sequence ID" value="KKM00385.1"/>
    <property type="molecule type" value="Genomic_DNA"/>
</dbReference>
<sequence length="75" mass="8730">MAEEYFYPATAKCPACMGTLYQHPPITGFGYDGRLRLFVHKIERHCKEQVFQAVRHSTRRPRATPPDLSKLQQPR</sequence>
<feature type="region of interest" description="Disordered" evidence="1">
    <location>
        <begin position="53"/>
        <end position="75"/>
    </location>
</feature>
<comment type="caution">
    <text evidence="2">The sequence shown here is derived from an EMBL/GenBank/DDBJ whole genome shotgun (WGS) entry which is preliminary data.</text>
</comment>
<gene>
    <name evidence="2" type="ORF">LCGC14_1805000</name>
</gene>
<accession>A0A0F9GNE7</accession>
<dbReference type="AlphaFoldDB" id="A0A0F9GNE7"/>
<proteinExistence type="predicted"/>